<feature type="region of interest" description="Disordered" evidence="1">
    <location>
        <begin position="59"/>
        <end position="115"/>
    </location>
</feature>
<evidence type="ECO:0000256" key="1">
    <source>
        <dbReference type="SAM" id="MobiDB-lite"/>
    </source>
</evidence>
<dbReference type="EMBL" id="BMAT01010360">
    <property type="protein sequence ID" value="GFS25261.1"/>
    <property type="molecule type" value="Genomic_DNA"/>
</dbReference>
<evidence type="ECO:0000313" key="2">
    <source>
        <dbReference type="EMBL" id="GFS25261.1"/>
    </source>
</evidence>
<name>A0AAV4JSH9_9GAST</name>
<dbReference type="AlphaFoldDB" id="A0AAV4JSH9"/>
<protein>
    <recommendedName>
        <fullName evidence="4">G-patch domain-containing protein</fullName>
    </recommendedName>
</protein>
<proteinExistence type="predicted"/>
<gene>
    <name evidence="2" type="ORF">ElyMa_005179000</name>
</gene>
<evidence type="ECO:0008006" key="4">
    <source>
        <dbReference type="Google" id="ProtNLM"/>
    </source>
</evidence>
<dbReference type="Proteomes" id="UP000762676">
    <property type="component" value="Unassembled WGS sequence"/>
</dbReference>
<evidence type="ECO:0000313" key="3">
    <source>
        <dbReference type="Proteomes" id="UP000762676"/>
    </source>
</evidence>
<accession>A0AAV4JSH9</accession>
<organism evidence="2 3">
    <name type="scientific">Elysia marginata</name>
    <dbReference type="NCBI Taxonomy" id="1093978"/>
    <lineage>
        <taxon>Eukaryota</taxon>
        <taxon>Metazoa</taxon>
        <taxon>Spiralia</taxon>
        <taxon>Lophotrochozoa</taxon>
        <taxon>Mollusca</taxon>
        <taxon>Gastropoda</taxon>
        <taxon>Heterobranchia</taxon>
        <taxon>Euthyneura</taxon>
        <taxon>Panpulmonata</taxon>
        <taxon>Sacoglossa</taxon>
        <taxon>Placobranchoidea</taxon>
        <taxon>Plakobranchidae</taxon>
        <taxon>Elysia</taxon>
    </lineage>
</organism>
<feature type="region of interest" description="Disordered" evidence="1">
    <location>
        <begin position="1"/>
        <end position="21"/>
    </location>
</feature>
<reference evidence="2 3" key="1">
    <citation type="journal article" date="2021" name="Elife">
        <title>Chloroplast acquisition without the gene transfer in kleptoplastic sea slugs, Plakobranchus ocellatus.</title>
        <authorList>
            <person name="Maeda T."/>
            <person name="Takahashi S."/>
            <person name="Yoshida T."/>
            <person name="Shimamura S."/>
            <person name="Takaki Y."/>
            <person name="Nagai Y."/>
            <person name="Toyoda A."/>
            <person name="Suzuki Y."/>
            <person name="Arimoto A."/>
            <person name="Ishii H."/>
            <person name="Satoh N."/>
            <person name="Nishiyama T."/>
            <person name="Hasebe M."/>
            <person name="Maruyama T."/>
            <person name="Minagawa J."/>
            <person name="Obokata J."/>
            <person name="Shigenobu S."/>
        </authorList>
    </citation>
    <scope>NUCLEOTIDE SEQUENCE [LARGE SCALE GENOMIC DNA]</scope>
</reference>
<comment type="caution">
    <text evidence="2">The sequence shown here is derived from an EMBL/GenBank/DDBJ whole genome shotgun (WGS) entry which is preliminary data.</text>
</comment>
<keyword evidence="3" id="KW-1185">Reference proteome</keyword>
<sequence length="176" mass="19291">MDIKTNNGMGIKPKGIAWKPNYGMGLSKNNGMGLKNSKGMGLSQDKNYFKFNEYERKKRYFQMGSGKPSEPKARPAPKPKPKPAPPPPKKEPEPKPEPAANVQAPQQTKKFNARQKWGAAATAITAANAFNQVKKAEVYIKSPSPVPTKPPSPYLGGDSTGSVMRTMTLFEQLLFV</sequence>
<feature type="region of interest" description="Disordered" evidence="1">
    <location>
        <begin position="142"/>
        <end position="161"/>
    </location>
</feature>
<feature type="compositionally biased region" description="Pro residues" evidence="1">
    <location>
        <begin position="144"/>
        <end position="153"/>
    </location>
</feature>